<evidence type="ECO:0000313" key="3">
    <source>
        <dbReference type="Proteomes" id="UP001500427"/>
    </source>
</evidence>
<keyword evidence="3" id="KW-1185">Reference proteome</keyword>
<evidence type="ECO:0000313" key="2">
    <source>
        <dbReference type="EMBL" id="GAA5032839.1"/>
    </source>
</evidence>
<sequence>MADLKAQFMRTPWAKPQVTSQPAGNTTLVNLPTFYAVNWAAKGFEPGEVDRSVLRGITVQIRPKLIGFTYVFGDGSTLGPTSSRGGVYPDGDVTHVYRTPGARPVRVDTTFGADFSLDGRRWDEIPSTVTVPGPTTTVTVREARSVLVNH</sequence>
<dbReference type="RefSeq" id="WP_345508526.1">
    <property type="nucleotide sequence ID" value="NZ_BAABIW010000020.1"/>
</dbReference>
<proteinExistence type="predicted"/>
<reference evidence="3" key="1">
    <citation type="journal article" date="2019" name="Int. J. Syst. Evol. Microbiol.">
        <title>The Global Catalogue of Microorganisms (GCM) 10K type strain sequencing project: providing services to taxonomists for standard genome sequencing and annotation.</title>
        <authorList>
            <consortium name="The Broad Institute Genomics Platform"/>
            <consortium name="The Broad Institute Genome Sequencing Center for Infectious Disease"/>
            <person name="Wu L."/>
            <person name="Ma J."/>
        </authorList>
    </citation>
    <scope>NUCLEOTIDE SEQUENCE [LARGE SCALE GENOMIC DNA]</scope>
    <source>
        <strain evidence="3">JCM 17687</strain>
    </source>
</reference>
<gene>
    <name evidence="2" type="ORF">GCM10023258_32200</name>
</gene>
<dbReference type="InterPro" id="IPR000601">
    <property type="entry name" value="PKD_dom"/>
</dbReference>
<evidence type="ECO:0000259" key="1">
    <source>
        <dbReference type="PROSITE" id="PS50093"/>
    </source>
</evidence>
<name>A0ABP9JLH6_9MICO</name>
<protein>
    <recommendedName>
        <fullName evidence="1">PKD domain-containing protein</fullName>
    </recommendedName>
</protein>
<organism evidence="2 3">
    <name type="scientific">Terrabacter aeriphilus</name>
    <dbReference type="NCBI Taxonomy" id="515662"/>
    <lineage>
        <taxon>Bacteria</taxon>
        <taxon>Bacillati</taxon>
        <taxon>Actinomycetota</taxon>
        <taxon>Actinomycetes</taxon>
        <taxon>Micrococcales</taxon>
        <taxon>Intrasporangiaceae</taxon>
        <taxon>Terrabacter</taxon>
    </lineage>
</organism>
<comment type="caution">
    <text evidence="2">The sequence shown here is derived from an EMBL/GenBank/DDBJ whole genome shotgun (WGS) entry which is preliminary data.</text>
</comment>
<feature type="domain" description="PKD" evidence="1">
    <location>
        <begin position="63"/>
        <end position="110"/>
    </location>
</feature>
<dbReference type="Proteomes" id="UP001500427">
    <property type="component" value="Unassembled WGS sequence"/>
</dbReference>
<accession>A0ABP9JLH6</accession>
<dbReference type="PROSITE" id="PS50093">
    <property type="entry name" value="PKD"/>
    <property type="match status" value="1"/>
</dbReference>
<dbReference type="EMBL" id="BAABIW010000020">
    <property type="protein sequence ID" value="GAA5032839.1"/>
    <property type="molecule type" value="Genomic_DNA"/>
</dbReference>